<gene>
    <name evidence="1" type="ORF">HAX54_022838</name>
</gene>
<comment type="caution">
    <text evidence="1">The sequence shown here is derived from an EMBL/GenBank/DDBJ whole genome shotgun (WGS) entry which is preliminary data.</text>
</comment>
<dbReference type="EMBL" id="JACEIK010002760">
    <property type="protein sequence ID" value="MCD9638704.1"/>
    <property type="molecule type" value="Genomic_DNA"/>
</dbReference>
<sequence length="164" mass="17674">MSEYTLVISSSVATSSSRGSSYSSPTLQKGSQFSLRGPYHLNGVSSILTSSCSSSIGLLALFDPWLEEATPFSLFTLVPFVEIVAYVSHARVCQLTLIVSPLCADCGLCITIGLAALVPAPRARPCVAWPGRCPMRTFNCFAPRVRCLSSFFVEKHDLSPPHLN</sequence>
<organism evidence="1 2">
    <name type="scientific">Datura stramonium</name>
    <name type="common">Jimsonweed</name>
    <name type="synonym">Common thornapple</name>
    <dbReference type="NCBI Taxonomy" id="4076"/>
    <lineage>
        <taxon>Eukaryota</taxon>
        <taxon>Viridiplantae</taxon>
        <taxon>Streptophyta</taxon>
        <taxon>Embryophyta</taxon>
        <taxon>Tracheophyta</taxon>
        <taxon>Spermatophyta</taxon>
        <taxon>Magnoliopsida</taxon>
        <taxon>eudicotyledons</taxon>
        <taxon>Gunneridae</taxon>
        <taxon>Pentapetalae</taxon>
        <taxon>asterids</taxon>
        <taxon>lamiids</taxon>
        <taxon>Solanales</taxon>
        <taxon>Solanaceae</taxon>
        <taxon>Solanoideae</taxon>
        <taxon>Datureae</taxon>
        <taxon>Datura</taxon>
    </lineage>
</organism>
<reference evidence="1 2" key="1">
    <citation type="journal article" date="2021" name="BMC Genomics">
        <title>Datura genome reveals duplications of psychoactive alkaloid biosynthetic genes and high mutation rate following tissue culture.</title>
        <authorList>
            <person name="Rajewski A."/>
            <person name="Carter-House D."/>
            <person name="Stajich J."/>
            <person name="Litt A."/>
        </authorList>
    </citation>
    <scope>NUCLEOTIDE SEQUENCE [LARGE SCALE GENOMIC DNA]</scope>
    <source>
        <strain evidence="1">AR-01</strain>
    </source>
</reference>
<proteinExistence type="predicted"/>
<evidence type="ECO:0000313" key="1">
    <source>
        <dbReference type="EMBL" id="MCD9638704.1"/>
    </source>
</evidence>
<accession>A0ABS8UW85</accession>
<protein>
    <submittedName>
        <fullName evidence="1">Uncharacterized protein</fullName>
    </submittedName>
</protein>
<evidence type="ECO:0000313" key="2">
    <source>
        <dbReference type="Proteomes" id="UP000823775"/>
    </source>
</evidence>
<dbReference type="Proteomes" id="UP000823775">
    <property type="component" value="Unassembled WGS sequence"/>
</dbReference>
<name>A0ABS8UW85_DATST</name>
<keyword evidence="2" id="KW-1185">Reference proteome</keyword>